<evidence type="ECO:0000259" key="1">
    <source>
        <dbReference type="Pfam" id="PF05239"/>
    </source>
</evidence>
<name>A0ABS1U931_9PROT</name>
<dbReference type="EMBL" id="JAETWB010000023">
    <property type="protein sequence ID" value="MBL6081192.1"/>
    <property type="molecule type" value="Genomic_DNA"/>
</dbReference>
<keyword evidence="3" id="KW-1185">Reference proteome</keyword>
<dbReference type="RefSeq" id="WP_202834416.1">
    <property type="nucleotide sequence ID" value="NZ_JAETWB010000023.1"/>
</dbReference>
<dbReference type="SUPFAM" id="SSF50346">
    <property type="entry name" value="PRC-barrel domain"/>
    <property type="match status" value="1"/>
</dbReference>
<sequence>MSEATGAGTTGGEGVAINETDRLISSDKVEGTPVYSRAGDCLGSIYTLMIDKLSGQVSYAVMSFGGILGIGERYHPLPWKTLTYDTDLSGYVADVSRVQLEAAPSYGRDETPWSEPGYGRSVYDYYGLAYPGIM</sequence>
<dbReference type="PANTHER" id="PTHR36505:SF1">
    <property type="entry name" value="BLR1072 PROTEIN"/>
    <property type="match status" value="1"/>
</dbReference>
<dbReference type="PANTHER" id="PTHR36505">
    <property type="entry name" value="BLR1072 PROTEIN"/>
    <property type="match status" value="1"/>
</dbReference>
<dbReference type="Gene3D" id="2.30.30.240">
    <property type="entry name" value="PRC-barrel domain"/>
    <property type="match status" value="1"/>
</dbReference>
<gene>
    <name evidence="2" type="ORF">JMJ56_24645</name>
</gene>
<dbReference type="Pfam" id="PF05239">
    <property type="entry name" value="PRC"/>
    <property type="match status" value="1"/>
</dbReference>
<organism evidence="2 3">
    <name type="scientific">Belnapia arida</name>
    <dbReference type="NCBI Taxonomy" id="2804533"/>
    <lineage>
        <taxon>Bacteria</taxon>
        <taxon>Pseudomonadati</taxon>
        <taxon>Pseudomonadota</taxon>
        <taxon>Alphaproteobacteria</taxon>
        <taxon>Acetobacterales</taxon>
        <taxon>Roseomonadaceae</taxon>
        <taxon>Belnapia</taxon>
    </lineage>
</organism>
<dbReference type="InterPro" id="IPR027275">
    <property type="entry name" value="PRC-brl_dom"/>
</dbReference>
<protein>
    <submittedName>
        <fullName evidence="2">PRC-barrel domain-containing protein</fullName>
    </submittedName>
</protein>
<evidence type="ECO:0000313" key="3">
    <source>
        <dbReference type="Proteomes" id="UP000660885"/>
    </source>
</evidence>
<evidence type="ECO:0000313" key="2">
    <source>
        <dbReference type="EMBL" id="MBL6081192.1"/>
    </source>
</evidence>
<reference evidence="2 3" key="1">
    <citation type="submission" date="2021-01" db="EMBL/GenBank/DDBJ databases">
        <title>Belnapia mucosa sp. nov. and Belnapia arida sp. nov., isolated from the Tabernas Desert (Almeria, Spain).</title>
        <authorList>
            <person name="Molina-Menor E."/>
            <person name="Vidal-Verdu A."/>
            <person name="Calonge A."/>
            <person name="Satari L."/>
            <person name="Pereto J."/>
            <person name="Porcar M."/>
        </authorList>
    </citation>
    <scope>NUCLEOTIDE SEQUENCE [LARGE SCALE GENOMIC DNA]</scope>
    <source>
        <strain evidence="2 3">T18</strain>
    </source>
</reference>
<dbReference type="InterPro" id="IPR011033">
    <property type="entry name" value="PRC_barrel-like_sf"/>
</dbReference>
<feature type="domain" description="PRC-barrel" evidence="1">
    <location>
        <begin position="25"/>
        <end position="96"/>
    </location>
</feature>
<dbReference type="Proteomes" id="UP000660885">
    <property type="component" value="Unassembled WGS sequence"/>
</dbReference>
<comment type="caution">
    <text evidence="2">The sequence shown here is derived from an EMBL/GenBank/DDBJ whole genome shotgun (WGS) entry which is preliminary data.</text>
</comment>
<proteinExistence type="predicted"/>
<accession>A0ABS1U931</accession>